<dbReference type="Pfam" id="PF00005">
    <property type="entry name" value="ABC_tran"/>
    <property type="match status" value="1"/>
</dbReference>
<dbReference type="PANTHER" id="PTHR43394:SF1">
    <property type="entry name" value="ATP-BINDING CASSETTE SUB-FAMILY B MEMBER 10, MITOCHONDRIAL"/>
    <property type="match status" value="1"/>
</dbReference>
<evidence type="ECO:0000259" key="9">
    <source>
        <dbReference type="PROSITE" id="PS50893"/>
    </source>
</evidence>
<evidence type="ECO:0000313" key="11">
    <source>
        <dbReference type="EMBL" id="WPB53879.1"/>
    </source>
</evidence>
<dbReference type="SMART" id="SM00382">
    <property type="entry name" value="AAA"/>
    <property type="match status" value="1"/>
</dbReference>
<evidence type="ECO:0000256" key="4">
    <source>
        <dbReference type="ARBA" id="ARBA00022741"/>
    </source>
</evidence>
<reference evidence="11" key="1">
    <citation type="submission" date="2023-11" db="EMBL/GenBank/DDBJ databases">
        <title>Completed genome sequence of Mycoplasma equirhinis type strain M432/72.</title>
        <authorList>
            <person name="Spergser J."/>
        </authorList>
    </citation>
    <scope>NUCLEOTIDE SEQUENCE [LARGE SCALE GENOMIC DNA]</scope>
    <source>
        <strain evidence="11">M432/72</strain>
    </source>
</reference>
<keyword evidence="5 11" id="KW-0067">ATP-binding</keyword>
<evidence type="ECO:0000259" key="10">
    <source>
        <dbReference type="PROSITE" id="PS50929"/>
    </source>
</evidence>
<comment type="subcellular location">
    <subcellularLocation>
        <location evidence="1">Cell membrane</location>
        <topology evidence="1">Multi-pass membrane protein</topology>
    </subcellularLocation>
</comment>
<dbReference type="Gene3D" id="3.40.50.300">
    <property type="entry name" value="P-loop containing nucleotide triphosphate hydrolases"/>
    <property type="match status" value="1"/>
</dbReference>
<dbReference type="InterPro" id="IPR003439">
    <property type="entry name" value="ABC_transporter-like_ATP-bd"/>
</dbReference>
<keyword evidence="6 8" id="KW-1133">Transmembrane helix</keyword>
<evidence type="ECO:0000256" key="2">
    <source>
        <dbReference type="ARBA" id="ARBA00005417"/>
    </source>
</evidence>
<evidence type="ECO:0000313" key="12">
    <source>
        <dbReference type="Proteomes" id="UP001303601"/>
    </source>
</evidence>
<sequence length="600" mass="67552">MLRLYKYLDKRYKWLSFVTIFLTSLQVISFLLIPILVGQIVGLVAQSKLPNGPQNFEILRIPFSYATREIAIKNMAIYFVFVLLFGAVSSIGASILASYISNSGSKQIRSKLWAHIGELSQKDIEAFTHAKILTRFTIDISRIQFGLVSLLRMLIIGPSYLIFGLVFAFLTNLNLSIILAVMAPVLAITMIISGSIIGPIFKKEQKMHDKINNESQENILGIRVIKSYNLEQSQLEKFDQANENWRKAAFKSWFSFNLTFNFISIFSNLTLVFIIYIAGITSRNITTQAEFTKVITNVTTFTNYVIFITIGVVMLSFTIFNIFRAKVSAKRVLEILNKVPDIKFVESNKKITNGLIEFDHVSFRYYDSSENNVLENISFKIKPGEILGIIGPTGSGKSTIAKLLNLDFKIKYGNIKIDGHEITEIDTISLRESISHVYQVPSLLSGTIKSNFLLANPNANDDDMIWAAKNACAFEYINRFNDKFEHEVNKKGTNLSGGQKQRLSIAQGLIRKPKILILDDSTSALDANTEKKVRENIRREFSQNKISTLIISQKISSIIDADKIIVLNHGQIIGSGSHSELMKTNDIYREIALSQGGEND</sequence>
<dbReference type="InterPro" id="IPR011527">
    <property type="entry name" value="ABC1_TM_dom"/>
</dbReference>
<accession>A0ABZ0PBC1</accession>
<dbReference type="InterPro" id="IPR003593">
    <property type="entry name" value="AAA+_ATPase"/>
</dbReference>
<dbReference type="Pfam" id="PF00664">
    <property type="entry name" value="ABC_membrane"/>
    <property type="match status" value="1"/>
</dbReference>
<dbReference type="InterPro" id="IPR039421">
    <property type="entry name" value="Type_1_exporter"/>
</dbReference>
<dbReference type="EMBL" id="CP137845">
    <property type="protein sequence ID" value="WPB53879.1"/>
    <property type="molecule type" value="Genomic_DNA"/>
</dbReference>
<feature type="transmembrane region" description="Helical" evidence="8">
    <location>
        <begin position="12"/>
        <end position="37"/>
    </location>
</feature>
<keyword evidence="12" id="KW-1185">Reference proteome</keyword>
<evidence type="ECO:0000256" key="6">
    <source>
        <dbReference type="ARBA" id="ARBA00022989"/>
    </source>
</evidence>
<keyword evidence="4" id="KW-0547">Nucleotide-binding</keyword>
<keyword evidence="3 8" id="KW-0812">Transmembrane</keyword>
<evidence type="ECO:0000256" key="5">
    <source>
        <dbReference type="ARBA" id="ARBA00022840"/>
    </source>
</evidence>
<evidence type="ECO:0000256" key="8">
    <source>
        <dbReference type="SAM" id="Phobius"/>
    </source>
</evidence>
<feature type="transmembrane region" description="Helical" evidence="8">
    <location>
        <begin position="177"/>
        <end position="201"/>
    </location>
</feature>
<dbReference type="PANTHER" id="PTHR43394">
    <property type="entry name" value="ATP-DEPENDENT PERMEASE MDL1, MITOCHONDRIAL"/>
    <property type="match status" value="1"/>
</dbReference>
<dbReference type="GO" id="GO:0005524">
    <property type="term" value="F:ATP binding"/>
    <property type="evidence" value="ECO:0007669"/>
    <property type="project" value="UniProtKB-KW"/>
</dbReference>
<name>A0ABZ0PBC1_9BACT</name>
<evidence type="ECO:0000256" key="1">
    <source>
        <dbReference type="ARBA" id="ARBA00004651"/>
    </source>
</evidence>
<protein>
    <submittedName>
        <fullName evidence="11">ABC transporter ATP-binding protein</fullName>
    </submittedName>
</protein>
<dbReference type="Gene3D" id="1.20.1560.10">
    <property type="entry name" value="ABC transporter type 1, transmembrane domain"/>
    <property type="match status" value="1"/>
</dbReference>
<dbReference type="PROSITE" id="PS50893">
    <property type="entry name" value="ABC_TRANSPORTER_2"/>
    <property type="match status" value="1"/>
</dbReference>
<dbReference type="SUPFAM" id="SSF90123">
    <property type="entry name" value="ABC transporter transmembrane region"/>
    <property type="match status" value="1"/>
</dbReference>
<comment type="similarity">
    <text evidence="2">Belongs to the ABC transporter superfamily.</text>
</comment>
<dbReference type="InterPro" id="IPR027417">
    <property type="entry name" value="P-loop_NTPase"/>
</dbReference>
<feature type="domain" description="ABC transmembrane type-1" evidence="10">
    <location>
        <begin position="17"/>
        <end position="323"/>
    </location>
</feature>
<dbReference type="SUPFAM" id="SSF52540">
    <property type="entry name" value="P-loop containing nucleoside triphosphate hydrolases"/>
    <property type="match status" value="1"/>
</dbReference>
<dbReference type="PROSITE" id="PS50929">
    <property type="entry name" value="ABC_TM1F"/>
    <property type="match status" value="1"/>
</dbReference>
<feature type="domain" description="ABC transporter" evidence="9">
    <location>
        <begin position="356"/>
        <end position="594"/>
    </location>
</feature>
<feature type="transmembrane region" description="Helical" evidence="8">
    <location>
        <begin position="150"/>
        <end position="171"/>
    </location>
</feature>
<dbReference type="RefSeq" id="WP_140031185.1">
    <property type="nucleotide sequence ID" value="NZ_CP137845.1"/>
</dbReference>
<dbReference type="CDD" id="cd18548">
    <property type="entry name" value="ABC_6TM_Tm287_like"/>
    <property type="match status" value="1"/>
</dbReference>
<evidence type="ECO:0000256" key="3">
    <source>
        <dbReference type="ARBA" id="ARBA00022692"/>
    </source>
</evidence>
<feature type="transmembrane region" description="Helical" evidence="8">
    <location>
        <begin position="256"/>
        <end position="281"/>
    </location>
</feature>
<keyword evidence="7 8" id="KW-0472">Membrane</keyword>
<dbReference type="Proteomes" id="UP001303601">
    <property type="component" value="Chromosome"/>
</dbReference>
<dbReference type="GeneID" id="94493791"/>
<evidence type="ECO:0000256" key="7">
    <source>
        <dbReference type="ARBA" id="ARBA00023136"/>
    </source>
</evidence>
<gene>
    <name evidence="11" type="ORF">R9B83_02730</name>
</gene>
<dbReference type="InterPro" id="IPR017871">
    <property type="entry name" value="ABC_transporter-like_CS"/>
</dbReference>
<feature type="transmembrane region" description="Helical" evidence="8">
    <location>
        <begin position="301"/>
        <end position="323"/>
    </location>
</feature>
<dbReference type="PROSITE" id="PS00211">
    <property type="entry name" value="ABC_TRANSPORTER_1"/>
    <property type="match status" value="1"/>
</dbReference>
<proteinExistence type="inferred from homology"/>
<dbReference type="InterPro" id="IPR036640">
    <property type="entry name" value="ABC1_TM_sf"/>
</dbReference>
<feature type="transmembrane region" description="Helical" evidence="8">
    <location>
        <begin position="75"/>
        <end position="100"/>
    </location>
</feature>
<organism evidence="11 12">
    <name type="scientific">Metamycoplasma equirhinis</name>
    <dbReference type="NCBI Taxonomy" id="92402"/>
    <lineage>
        <taxon>Bacteria</taxon>
        <taxon>Bacillati</taxon>
        <taxon>Mycoplasmatota</taxon>
        <taxon>Mycoplasmoidales</taxon>
        <taxon>Metamycoplasmataceae</taxon>
        <taxon>Metamycoplasma</taxon>
    </lineage>
</organism>